<sequence>MFLSWIRRVIRRMSFGNAQLIGDSGWSLVRSDDEHRDQA</sequence>
<evidence type="ECO:0000313" key="1">
    <source>
        <dbReference type="EMBL" id="OTP78324.1"/>
    </source>
</evidence>
<dbReference type="AlphaFoldDB" id="A0A242N4J7"/>
<accession>A0A242N4J7</accession>
<protein>
    <submittedName>
        <fullName evidence="1">Uncharacterized protein</fullName>
    </submittedName>
</protein>
<proteinExistence type="predicted"/>
<organism evidence="1 2">
    <name type="scientific">Caballeronia sordidicola</name>
    <name type="common">Burkholderia sordidicola</name>
    <dbReference type="NCBI Taxonomy" id="196367"/>
    <lineage>
        <taxon>Bacteria</taxon>
        <taxon>Pseudomonadati</taxon>
        <taxon>Pseudomonadota</taxon>
        <taxon>Betaproteobacteria</taxon>
        <taxon>Burkholderiales</taxon>
        <taxon>Burkholderiaceae</taxon>
        <taxon>Caballeronia</taxon>
    </lineage>
</organism>
<dbReference type="EMBL" id="NBTZ01000026">
    <property type="protein sequence ID" value="OTP78324.1"/>
    <property type="molecule type" value="Genomic_DNA"/>
</dbReference>
<comment type="caution">
    <text evidence="1">The sequence shown here is derived from an EMBL/GenBank/DDBJ whole genome shotgun (WGS) entry which is preliminary data.</text>
</comment>
<name>A0A242N4J7_CABSO</name>
<dbReference type="Proteomes" id="UP000195221">
    <property type="component" value="Unassembled WGS sequence"/>
</dbReference>
<evidence type="ECO:0000313" key="2">
    <source>
        <dbReference type="Proteomes" id="UP000195221"/>
    </source>
</evidence>
<gene>
    <name evidence="1" type="ORF">PAMC26577_06695</name>
</gene>
<reference evidence="1 2" key="1">
    <citation type="submission" date="2017-03" db="EMBL/GenBank/DDBJ databases">
        <title>Genome analysis of strain PAMC 26577.</title>
        <authorList>
            <person name="Oh H.-M."/>
            <person name="Yang J.-A."/>
        </authorList>
    </citation>
    <scope>NUCLEOTIDE SEQUENCE [LARGE SCALE GENOMIC DNA]</scope>
    <source>
        <strain evidence="1 2">PAMC 26577</strain>
    </source>
</reference>